<dbReference type="InterPro" id="IPR001789">
    <property type="entry name" value="Sig_transdc_resp-reg_receiver"/>
</dbReference>
<protein>
    <recommendedName>
        <fullName evidence="2">histidine kinase</fullName>
        <ecNumber evidence="2">2.7.13.3</ecNumber>
    </recommendedName>
</protein>
<feature type="domain" description="HTH araC/xylS-type" evidence="11">
    <location>
        <begin position="1227"/>
        <end position="1326"/>
    </location>
</feature>
<keyword evidence="15" id="KW-0547">Nucleotide-binding</keyword>
<dbReference type="Gene3D" id="1.10.10.60">
    <property type="entry name" value="Homeodomain-like"/>
    <property type="match status" value="1"/>
</dbReference>
<keyword evidence="15" id="KW-0067">ATP-binding</keyword>
<evidence type="ECO:0000256" key="8">
    <source>
        <dbReference type="ARBA" id="ARBA00023163"/>
    </source>
</evidence>
<gene>
    <name evidence="14" type="primary">evgS_10</name>
    <name evidence="16" type="ORF">DWX87_03035</name>
    <name evidence="14" type="ORF">ERS852462_01561</name>
    <name evidence="15" type="ORF">POY80_10420</name>
</gene>
<feature type="modified residue" description="4-aspartylphosphate" evidence="9">
    <location>
        <position position="1127"/>
    </location>
</feature>
<keyword evidence="4 14" id="KW-0808">Transferase</keyword>
<evidence type="ECO:0000256" key="2">
    <source>
        <dbReference type="ARBA" id="ARBA00012438"/>
    </source>
</evidence>
<dbReference type="InterPro" id="IPR011110">
    <property type="entry name" value="Reg_prop"/>
</dbReference>
<dbReference type="InterPro" id="IPR003594">
    <property type="entry name" value="HATPase_dom"/>
</dbReference>
<comment type="catalytic activity">
    <reaction evidence="1">
        <text>ATP + protein L-histidine = ADP + protein N-phospho-L-histidine.</text>
        <dbReference type="EC" id="2.7.13.3"/>
    </reaction>
</comment>
<evidence type="ECO:0000256" key="9">
    <source>
        <dbReference type="PROSITE-ProRule" id="PRU00169"/>
    </source>
</evidence>
<dbReference type="Proteomes" id="UP000095614">
    <property type="component" value="Unassembled WGS sequence"/>
</dbReference>
<proteinExistence type="predicted"/>
<sequence length="1329" mass="150481">MKTNNLLMLISICIIVSCTNRTKQSVADVSVTRQQLIDYEKINDIIEDANGYIWFATSGGVFQYNGEIFYQYRSTVDTTSLCNDAALQFYLSKKGQLYVLTEFGTSVYNNDGSFRTVFKEGEYPYSHDIDETGDGRVFLSVADNGTSIYEYTPSTNAHIKRMAGFSMDIDMNNRLWVWHTGEICCYSTTDFSRVKGIPVDGQLYTSCLIPNGLLAYFTSLGVVFVNTSTLDIEKNVSTSRVVTKLQGKRINRAKRYDNTSMILFGDDGKLYWFDVSGMNVIAQNEAGFPFACDVDDITSVLKDSHGNIWIGTKLNGYKVIYNKEKRFQTNNDVAQYFQGKDITHVARGVQGDYYVIVAHKQLFRVTNGNFTQPIVTDIASGRGGMDQIFVDSKGFVWLITNTSLLKCTPNGNMLTLVKEFPHHCYTVGEDAQGNIWFETNQTLCCLFFGEDSPTKVKENVGLVNVIRQVDAQRILVSAYAGNLYLVNTVNMQIDELTIPRTRNTGLSCTDFIIDKNHNAWGVSHGLGLLHINLENKQIKTINSDDICPQMNSIVEDNVGNLWIGTLNGLIRFDPEKKHFLAYHSEDGTGNDTYAPMSAVAGWSGDVLMGGTKGLTVFNPTEIKPSERSNIHLEYVASNEELYKGGDKNRLKFVGDSITDVYLPYNNNGVYFFYSTLDFGHFNKQKVEFMLDGVDDKWNSIENASYAYYSHIGSGSYLLNLIALNENGDEICRRKVNVHVVPVPWAQPWLVFGFYPLLTIVLFYVVWRILRCMRANREQIKRVTMQREQEKYASMMNMKYFTNISHEFRTPLTMIYGATRMLRGSESDGETGNLLNIISQNANRMLKLVNQILDFNKMENGILKLKVTEVDAVPVLNNTINRFAVGFKQKQISVQCFTQDSEMLMPLDVDKFDKILTNLVSNALKYSPEESSIKIDMAFVDKTSVETLFADSSGIDSDSWLKVVVADTGIGIPKDKQKAVFERFYQIEHSTRQSTWGTGIGLFYTQQLVNLHYGFIKCESNTPKGTVFTFVLPQNIELYKDFIDNTNESPMDDIIDDSTPPELAISETSVTQLTDEEGKPKILVIDDDTHVLNFMKLLLKDYNVECRTNPIITINEIGDIKPDLIISDVLMTDIDGFEVCNRIKSDPTTCHLPVILLTAYSLPEHQLQGVNAGADAYVVKPFSPDYLLALIKNILSNRRKIRQMLTSSTQITTEEKPMLQSQDGEFIEKFYEYMKSHMTEAEIDIDEILDIFSISRSKFYYKVKDLTGLSPNAFFRTYKLNKAAEMIKNSDEKLTYIADITGFCSQAYFTASFKKQFGCSPSKYREANRI</sequence>
<dbReference type="Gene3D" id="2.60.40.10">
    <property type="entry name" value="Immunoglobulins"/>
    <property type="match status" value="1"/>
</dbReference>
<evidence type="ECO:0000259" key="11">
    <source>
        <dbReference type="PROSITE" id="PS01124"/>
    </source>
</evidence>
<dbReference type="OrthoDB" id="717811at2"/>
<dbReference type="RefSeq" id="WP_022402066.1">
    <property type="nucleotide sequence ID" value="NZ_CZAF01000004.1"/>
</dbReference>
<dbReference type="SMART" id="SM00342">
    <property type="entry name" value="HTH_ARAC"/>
    <property type="match status" value="1"/>
</dbReference>
<dbReference type="GO" id="GO:0000155">
    <property type="term" value="F:phosphorelay sensor kinase activity"/>
    <property type="evidence" value="ECO:0007669"/>
    <property type="project" value="InterPro"/>
</dbReference>
<keyword evidence="5 14" id="KW-0418">Kinase</keyword>
<dbReference type="InterPro" id="IPR015943">
    <property type="entry name" value="WD40/YVTN_repeat-like_dom_sf"/>
</dbReference>
<dbReference type="PROSITE" id="PS50109">
    <property type="entry name" value="HIS_KIN"/>
    <property type="match status" value="1"/>
</dbReference>
<dbReference type="SMART" id="SM00387">
    <property type="entry name" value="HATPase_c"/>
    <property type="match status" value="1"/>
</dbReference>
<dbReference type="EMBL" id="CZAF01000004">
    <property type="protein sequence ID" value="CUO78583.1"/>
    <property type="molecule type" value="Genomic_DNA"/>
</dbReference>
<keyword evidence="6" id="KW-0805">Transcription regulation</keyword>
<dbReference type="InterPro" id="IPR036890">
    <property type="entry name" value="HATPase_C_sf"/>
</dbReference>
<dbReference type="SUPFAM" id="SSF63829">
    <property type="entry name" value="Calcium-dependent phosphotriesterase"/>
    <property type="match status" value="2"/>
</dbReference>
<evidence type="ECO:0000256" key="6">
    <source>
        <dbReference type="ARBA" id="ARBA00023015"/>
    </source>
</evidence>
<dbReference type="EMBL" id="QRVP01000002">
    <property type="protein sequence ID" value="RGS57015.1"/>
    <property type="molecule type" value="Genomic_DNA"/>
</dbReference>
<evidence type="ECO:0000256" key="1">
    <source>
        <dbReference type="ARBA" id="ARBA00000085"/>
    </source>
</evidence>
<feature type="domain" description="Histidine kinase" evidence="12">
    <location>
        <begin position="802"/>
        <end position="1035"/>
    </location>
</feature>
<reference evidence="15" key="3">
    <citation type="submission" date="2022-10" db="EMBL/GenBank/DDBJ databases">
        <title>Human gut microbiome strain richness.</title>
        <authorList>
            <person name="Chen-Liaw A."/>
        </authorList>
    </citation>
    <scope>NUCLEOTIDE SEQUENCE</scope>
    <source>
        <strain evidence="15">A1_m1001262Bd0_191120</strain>
    </source>
</reference>
<dbReference type="PANTHER" id="PTHR43547">
    <property type="entry name" value="TWO-COMPONENT HISTIDINE KINASE"/>
    <property type="match status" value="1"/>
</dbReference>
<dbReference type="Pfam" id="PF02518">
    <property type="entry name" value="HATPase_c"/>
    <property type="match status" value="1"/>
</dbReference>
<dbReference type="CDD" id="cd00082">
    <property type="entry name" value="HisKA"/>
    <property type="match status" value="1"/>
</dbReference>
<keyword evidence="10" id="KW-1133">Transmembrane helix</keyword>
<dbReference type="PROSITE" id="PS01124">
    <property type="entry name" value="HTH_ARAC_FAMILY_2"/>
    <property type="match status" value="1"/>
</dbReference>
<dbReference type="GO" id="GO:0043565">
    <property type="term" value="F:sequence-specific DNA binding"/>
    <property type="evidence" value="ECO:0007669"/>
    <property type="project" value="InterPro"/>
</dbReference>
<evidence type="ECO:0000256" key="5">
    <source>
        <dbReference type="ARBA" id="ARBA00022777"/>
    </source>
</evidence>
<keyword evidence="10" id="KW-0472">Membrane</keyword>
<dbReference type="Proteomes" id="UP001218502">
    <property type="component" value="Unassembled WGS sequence"/>
</dbReference>
<dbReference type="PROSITE" id="PS50110">
    <property type="entry name" value="RESPONSE_REGULATORY"/>
    <property type="match status" value="1"/>
</dbReference>
<dbReference type="SUPFAM" id="SSF52172">
    <property type="entry name" value="CheY-like"/>
    <property type="match status" value="1"/>
</dbReference>
<dbReference type="InterPro" id="IPR013783">
    <property type="entry name" value="Ig-like_fold"/>
</dbReference>
<dbReference type="Pfam" id="PF00512">
    <property type="entry name" value="HisKA"/>
    <property type="match status" value="1"/>
</dbReference>
<dbReference type="EC" id="2.7.13.3" evidence="2"/>
<organism evidence="14 17">
    <name type="scientific">Bacteroides uniformis</name>
    <dbReference type="NCBI Taxonomy" id="820"/>
    <lineage>
        <taxon>Bacteria</taxon>
        <taxon>Pseudomonadati</taxon>
        <taxon>Bacteroidota</taxon>
        <taxon>Bacteroidia</taxon>
        <taxon>Bacteroidales</taxon>
        <taxon>Bacteroidaceae</taxon>
        <taxon>Bacteroides</taxon>
    </lineage>
</organism>
<dbReference type="Gene3D" id="3.30.565.10">
    <property type="entry name" value="Histidine kinase-like ATPase, C-terminal domain"/>
    <property type="match status" value="1"/>
</dbReference>
<dbReference type="Gene3D" id="3.40.50.2300">
    <property type="match status" value="1"/>
</dbReference>
<evidence type="ECO:0000256" key="3">
    <source>
        <dbReference type="ARBA" id="ARBA00022553"/>
    </source>
</evidence>
<dbReference type="Proteomes" id="UP000285283">
    <property type="component" value="Unassembled WGS sequence"/>
</dbReference>
<evidence type="ECO:0000313" key="18">
    <source>
        <dbReference type="Proteomes" id="UP000285283"/>
    </source>
</evidence>
<dbReference type="PROSITE" id="PS00041">
    <property type="entry name" value="HTH_ARAC_FAMILY_1"/>
    <property type="match status" value="1"/>
</dbReference>
<evidence type="ECO:0000313" key="15">
    <source>
        <dbReference type="EMBL" id="MDC1752856.1"/>
    </source>
</evidence>
<dbReference type="InterPro" id="IPR018060">
    <property type="entry name" value="HTH_AraC"/>
</dbReference>
<dbReference type="GO" id="GO:0003700">
    <property type="term" value="F:DNA-binding transcription factor activity"/>
    <property type="evidence" value="ECO:0007669"/>
    <property type="project" value="InterPro"/>
</dbReference>
<dbReference type="SUPFAM" id="SSF55874">
    <property type="entry name" value="ATPase domain of HSP90 chaperone/DNA topoisomerase II/histidine kinase"/>
    <property type="match status" value="1"/>
</dbReference>
<dbReference type="FunFam" id="3.30.565.10:FF:000006">
    <property type="entry name" value="Sensor histidine kinase WalK"/>
    <property type="match status" value="1"/>
</dbReference>
<evidence type="ECO:0000313" key="16">
    <source>
        <dbReference type="EMBL" id="RGS57015.1"/>
    </source>
</evidence>
<dbReference type="EMBL" id="JAQNQY010000009">
    <property type="protein sequence ID" value="MDC1752856.1"/>
    <property type="molecule type" value="Genomic_DNA"/>
</dbReference>
<dbReference type="InterPro" id="IPR011006">
    <property type="entry name" value="CheY-like_superfamily"/>
</dbReference>
<dbReference type="PRINTS" id="PR00344">
    <property type="entry name" value="BCTRLSENSOR"/>
</dbReference>
<dbReference type="InterPro" id="IPR009057">
    <property type="entry name" value="Homeodomain-like_sf"/>
</dbReference>
<dbReference type="SMART" id="SM00388">
    <property type="entry name" value="HisKA"/>
    <property type="match status" value="1"/>
</dbReference>
<dbReference type="Gene3D" id="2.130.10.10">
    <property type="entry name" value="YVTN repeat-like/Quinoprotein amine dehydrogenase"/>
    <property type="match status" value="2"/>
</dbReference>
<evidence type="ECO:0000259" key="12">
    <source>
        <dbReference type="PROSITE" id="PS50109"/>
    </source>
</evidence>
<dbReference type="PANTHER" id="PTHR43547:SF2">
    <property type="entry name" value="HYBRID SIGNAL TRANSDUCTION HISTIDINE KINASE C"/>
    <property type="match status" value="1"/>
</dbReference>
<dbReference type="SUPFAM" id="SSF47384">
    <property type="entry name" value="Homodimeric domain of signal transducing histidine kinase"/>
    <property type="match status" value="1"/>
</dbReference>
<evidence type="ECO:0000259" key="13">
    <source>
        <dbReference type="PROSITE" id="PS50110"/>
    </source>
</evidence>
<reference evidence="14 17" key="1">
    <citation type="submission" date="2015-09" db="EMBL/GenBank/DDBJ databases">
        <authorList>
            <consortium name="Pathogen Informatics"/>
        </authorList>
    </citation>
    <scope>NUCLEOTIDE SEQUENCE [LARGE SCALE GENOMIC DNA]</scope>
    <source>
        <strain evidence="14 17">2789STDY5834847</strain>
    </source>
</reference>
<dbReference type="InterPro" id="IPR018062">
    <property type="entry name" value="HTH_AraC-typ_CS"/>
</dbReference>
<dbReference type="InterPro" id="IPR003661">
    <property type="entry name" value="HisK_dim/P_dom"/>
</dbReference>
<dbReference type="InterPro" id="IPR005467">
    <property type="entry name" value="His_kinase_dom"/>
</dbReference>
<dbReference type="Pfam" id="PF12833">
    <property type="entry name" value="HTH_18"/>
    <property type="match status" value="1"/>
</dbReference>
<accession>A0A174HUJ3</accession>
<evidence type="ECO:0000313" key="17">
    <source>
        <dbReference type="Proteomes" id="UP000095614"/>
    </source>
</evidence>
<evidence type="ECO:0000256" key="4">
    <source>
        <dbReference type="ARBA" id="ARBA00022679"/>
    </source>
</evidence>
<feature type="transmembrane region" description="Helical" evidence="10">
    <location>
        <begin position="748"/>
        <end position="766"/>
    </location>
</feature>
<dbReference type="InterPro" id="IPR004358">
    <property type="entry name" value="Sig_transdc_His_kin-like_C"/>
</dbReference>
<dbReference type="PROSITE" id="PS51257">
    <property type="entry name" value="PROKAR_LIPOPROTEIN"/>
    <property type="match status" value="1"/>
</dbReference>
<dbReference type="Gene3D" id="1.10.287.130">
    <property type="match status" value="1"/>
</dbReference>
<feature type="domain" description="Response regulatory" evidence="13">
    <location>
        <begin position="1080"/>
        <end position="1194"/>
    </location>
</feature>
<dbReference type="InterPro" id="IPR036097">
    <property type="entry name" value="HisK_dim/P_sf"/>
</dbReference>
<evidence type="ECO:0000256" key="10">
    <source>
        <dbReference type="SAM" id="Phobius"/>
    </source>
</evidence>
<dbReference type="SMART" id="SM00448">
    <property type="entry name" value="REC"/>
    <property type="match status" value="1"/>
</dbReference>
<dbReference type="GO" id="GO:0005524">
    <property type="term" value="F:ATP binding"/>
    <property type="evidence" value="ECO:0007669"/>
    <property type="project" value="UniProtKB-KW"/>
</dbReference>
<name>A0A174HUJ3_BACUN</name>
<keyword evidence="3 9" id="KW-0597">Phosphoprotein</keyword>
<dbReference type="Pfam" id="PF00072">
    <property type="entry name" value="Response_reg"/>
    <property type="match status" value="1"/>
</dbReference>
<keyword evidence="8" id="KW-0804">Transcription</keyword>
<dbReference type="SUPFAM" id="SSF46689">
    <property type="entry name" value="Homeodomain-like"/>
    <property type="match status" value="1"/>
</dbReference>
<reference evidence="16 18" key="2">
    <citation type="submission" date="2018-08" db="EMBL/GenBank/DDBJ databases">
        <title>A genome reference for cultivated species of the human gut microbiota.</title>
        <authorList>
            <person name="Zou Y."/>
            <person name="Xue W."/>
            <person name="Luo G."/>
        </authorList>
    </citation>
    <scope>NUCLEOTIDE SEQUENCE [LARGE SCALE GENOMIC DNA]</scope>
    <source>
        <strain evidence="16 18">AF21-53</strain>
    </source>
</reference>
<evidence type="ECO:0000313" key="14">
    <source>
        <dbReference type="EMBL" id="CUO78583.1"/>
    </source>
</evidence>
<keyword evidence="10" id="KW-0812">Transmembrane</keyword>
<evidence type="ECO:0000256" key="7">
    <source>
        <dbReference type="ARBA" id="ARBA00023125"/>
    </source>
</evidence>
<dbReference type="Pfam" id="PF07494">
    <property type="entry name" value="Reg_prop"/>
    <property type="match status" value="2"/>
</dbReference>
<keyword evidence="7" id="KW-0238">DNA-binding</keyword>